<evidence type="ECO:0000313" key="1">
    <source>
        <dbReference type="EMBL" id="KEJ87818.1"/>
    </source>
</evidence>
<protein>
    <submittedName>
        <fullName evidence="1">Uncharacterized protein</fullName>
    </submittedName>
</protein>
<gene>
    <name evidence="1" type="ORF">DSW25_04885</name>
</gene>
<reference evidence="1 2" key="1">
    <citation type="submission" date="2014-01" db="EMBL/GenBank/DDBJ databases">
        <title>Sulfitobacter donghicola JCM 14565 Genome Sequencing.</title>
        <authorList>
            <person name="Lai Q."/>
            <person name="Hong Z."/>
        </authorList>
    </citation>
    <scope>NUCLEOTIDE SEQUENCE [LARGE SCALE GENOMIC DNA]</scope>
    <source>
        <strain evidence="1 2">JCM 14565</strain>
    </source>
</reference>
<evidence type="ECO:0000313" key="2">
    <source>
        <dbReference type="Proteomes" id="UP000027734"/>
    </source>
</evidence>
<dbReference type="OrthoDB" id="6303528at2"/>
<dbReference type="Proteomes" id="UP000027734">
    <property type="component" value="Unassembled WGS sequence"/>
</dbReference>
<dbReference type="RefSeq" id="WP_025057600.1">
    <property type="nucleotide sequence ID" value="NZ_JAMC01000014.1"/>
</dbReference>
<comment type="caution">
    <text evidence="1">The sequence shown here is derived from an EMBL/GenBank/DDBJ whole genome shotgun (WGS) entry which is preliminary data.</text>
</comment>
<organism evidence="1 2">
    <name type="scientific">Sulfitobacter donghicola DSW-25 = KCTC 12864 = JCM 14565</name>
    <dbReference type="NCBI Taxonomy" id="1300350"/>
    <lineage>
        <taxon>Bacteria</taxon>
        <taxon>Pseudomonadati</taxon>
        <taxon>Pseudomonadota</taxon>
        <taxon>Alphaproteobacteria</taxon>
        <taxon>Rhodobacterales</taxon>
        <taxon>Roseobacteraceae</taxon>
        <taxon>Sulfitobacter</taxon>
    </lineage>
</organism>
<dbReference type="EMBL" id="JAMC01000014">
    <property type="protein sequence ID" value="KEJ87818.1"/>
    <property type="molecule type" value="Genomic_DNA"/>
</dbReference>
<accession>A0A073IBW2</accession>
<dbReference type="eggNOG" id="ENOG5034C96">
    <property type="taxonomic scope" value="Bacteria"/>
</dbReference>
<keyword evidence="2" id="KW-1185">Reference proteome</keyword>
<sequence length="134" mass="14941">MAREQYQRDYRQQYKDQVKRVNLTFSLAEHRGIARAAKDVGSPVAAYVKRLALEAHEGRSSAPEEIAEQLADLERVIRTIANNVNQMARHSNRIAHVLDEQEVFLNIHALQSELKQAISRAASGTGSSDEEGGS</sequence>
<proteinExistence type="predicted"/>
<dbReference type="AlphaFoldDB" id="A0A073IBW2"/>
<dbReference type="STRING" id="1300350.Z948_73"/>
<name>A0A073IBW2_9RHOB</name>